<dbReference type="STRING" id="436010.A0A166INK6"/>
<dbReference type="Proteomes" id="UP000076532">
    <property type="component" value="Unassembled WGS sequence"/>
</dbReference>
<gene>
    <name evidence="1" type="ORF">FIBSPDRAFT_742897</name>
</gene>
<dbReference type="EMBL" id="KV417558">
    <property type="protein sequence ID" value="KZP20020.1"/>
    <property type="molecule type" value="Genomic_DNA"/>
</dbReference>
<feature type="non-terminal residue" evidence="1">
    <location>
        <position position="1"/>
    </location>
</feature>
<name>A0A166INK6_9AGAM</name>
<dbReference type="OrthoDB" id="3172935at2759"/>
<proteinExistence type="predicted"/>
<organism evidence="1 2">
    <name type="scientific">Athelia psychrophila</name>
    <dbReference type="NCBI Taxonomy" id="1759441"/>
    <lineage>
        <taxon>Eukaryota</taxon>
        <taxon>Fungi</taxon>
        <taxon>Dikarya</taxon>
        <taxon>Basidiomycota</taxon>
        <taxon>Agaricomycotina</taxon>
        <taxon>Agaricomycetes</taxon>
        <taxon>Agaricomycetidae</taxon>
        <taxon>Atheliales</taxon>
        <taxon>Atheliaceae</taxon>
        <taxon>Athelia</taxon>
    </lineage>
</organism>
<evidence type="ECO:0000313" key="2">
    <source>
        <dbReference type="Proteomes" id="UP000076532"/>
    </source>
</evidence>
<evidence type="ECO:0000313" key="1">
    <source>
        <dbReference type="EMBL" id="KZP20020.1"/>
    </source>
</evidence>
<accession>A0A166INK6</accession>
<dbReference type="AlphaFoldDB" id="A0A166INK6"/>
<sequence>QIRASSLRRQYFSEVLAALEKKDLQLLRDVDTHWSSTLLMIDRAALLREAINRFLEKDDFKELRKYRLGDAEWDALGILQDILRVPHAFQQQLSHEKTPTLCNTFPAFEAMKQVWEQHQIDHPETYDIVQEGLDKLEDYRYRADDAPAYVLAMGT</sequence>
<keyword evidence="2" id="KW-1185">Reference proteome</keyword>
<protein>
    <submittedName>
        <fullName evidence="1">Uncharacterized protein</fullName>
    </submittedName>
</protein>
<reference evidence="1 2" key="1">
    <citation type="journal article" date="2016" name="Mol. Biol. Evol.">
        <title>Comparative Genomics of Early-Diverging Mushroom-Forming Fungi Provides Insights into the Origins of Lignocellulose Decay Capabilities.</title>
        <authorList>
            <person name="Nagy L.G."/>
            <person name="Riley R."/>
            <person name="Tritt A."/>
            <person name="Adam C."/>
            <person name="Daum C."/>
            <person name="Floudas D."/>
            <person name="Sun H."/>
            <person name="Yadav J.S."/>
            <person name="Pangilinan J."/>
            <person name="Larsson K.H."/>
            <person name="Matsuura K."/>
            <person name="Barry K."/>
            <person name="Labutti K."/>
            <person name="Kuo R."/>
            <person name="Ohm R.A."/>
            <person name="Bhattacharya S.S."/>
            <person name="Shirouzu T."/>
            <person name="Yoshinaga Y."/>
            <person name="Martin F.M."/>
            <person name="Grigoriev I.V."/>
            <person name="Hibbett D.S."/>
        </authorList>
    </citation>
    <scope>NUCLEOTIDE SEQUENCE [LARGE SCALE GENOMIC DNA]</scope>
    <source>
        <strain evidence="1 2">CBS 109695</strain>
    </source>
</reference>
<dbReference type="InterPro" id="IPR012337">
    <property type="entry name" value="RNaseH-like_sf"/>
</dbReference>
<dbReference type="SUPFAM" id="SSF53098">
    <property type="entry name" value="Ribonuclease H-like"/>
    <property type="match status" value="1"/>
</dbReference>